<dbReference type="Proteomes" id="UP000182658">
    <property type="component" value="Unassembled WGS sequence"/>
</dbReference>
<proteinExistence type="predicted"/>
<dbReference type="InterPro" id="IPR056002">
    <property type="entry name" value="DUF7580"/>
</dbReference>
<dbReference type="AlphaFoldDB" id="A0A1J7JDC5"/>
<dbReference type="Pfam" id="PF00082">
    <property type="entry name" value="Peptidase_S8"/>
    <property type="match status" value="1"/>
</dbReference>
<name>A0A1J7JDC5_9PEZI</name>
<gene>
    <name evidence="6" type="ORF">CONLIGDRAFT_715761</name>
</gene>
<dbReference type="InterPro" id="IPR000209">
    <property type="entry name" value="Peptidase_S8/S53_dom"/>
</dbReference>
<dbReference type="GO" id="GO:0006508">
    <property type="term" value="P:proteolysis"/>
    <property type="evidence" value="ECO:0007669"/>
    <property type="project" value="UniProtKB-KW"/>
</dbReference>
<evidence type="ECO:0000313" key="6">
    <source>
        <dbReference type="EMBL" id="OIW27244.1"/>
    </source>
</evidence>
<evidence type="ECO:0000259" key="4">
    <source>
        <dbReference type="Pfam" id="PF00082"/>
    </source>
</evidence>
<dbReference type="CDD" id="cd00306">
    <property type="entry name" value="Peptidases_S8_S53"/>
    <property type="match status" value="1"/>
</dbReference>
<protein>
    <submittedName>
        <fullName evidence="6">Uncharacterized protein</fullName>
    </submittedName>
</protein>
<dbReference type="Gene3D" id="3.40.50.200">
    <property type="entry name" value="Peptidase S8/S53 domain"/>
    <property type="match status" value="1"/>
</dbReference>
<evidence type="ECO:0000313" key="7">
    <source>
        <dbReference type="Proteomes" id="UP000182658"/>
    </source>
</evidence>
<reference evidence="6 7" key="1">
    <citation type="submission" date="2016-10" db="EMBL/GenBank/DDBJ databases">
        <title>Draft genome sequence of Coniochaeta ligniaria NRRL30616, a lignocellulolytic fungus for bioabatement of inhibitors in plant biomass hydrolysates.</title>
        <authorList>
            <consortium name="DOE Joint Genome Institute"/>
            <person name="Jimenez D.J."/>
            <person name="Hector R.E."/>
            <person name="Riley R."/>
            <person name="Sun H."/>
            <person name="Grigoriev I.V."/>
            <person name="Van Elsas J.D."/>
            <person name="Nichols N.N."/>
        </authorList>
    </citation>
    <scope>NUCLEOTIDE SEQUENCE [LARGE SCALE GENOMIC DNA]</scope>
    <source>
        <strain evidence="6 7">NRRL 30616</strain>
    </source>
</reference>
<evidence type="ECO:0000256" key="2">
    <source>
        <dbReference type="ARBA" id="ARBA00022801"/>
    </source>
</evidence>
<dbReference type="SUPFAM" id="SSF52743">
    <property type="entry name" value="Subtilisin-like"/>
    <property type="match status" value="1"/>
</dbReference>
<feature type="domain" description="DUF7580" evidence="5">
    <location>
        <begin position="162"/>
        <end position="494"/>
    </location>
</feature>
<dbReference type="Pfam" id="PF24476">
    <property type="entry name" value="DUF7580"/>
    <property type="match status" value="1"/>
</dbReference>
<keyword evidence="7" id="KW-1185">Reference proteome</keyword>
<dbReference type="STRING" id="1408157.A0A1J7JDC5"/>
<dbReference type="InParanoid" id="A0A1J7JDC5"/>
<keyword evidence="3" id="KW-0720">Serine protease</keyword>
<dbReference type="InterPro" id="IPR023827">
    <property type="entry name" value="Peptidase_S8_Asp-AS"/>
</dbReference>
<keyword evidence="1" id="KW-0645">Protease</keyword>
<dbReference type="InterPro" id="IPR036852">
    <property type="entry name" value="Peptidase_S8/S53_dom_sf"/>
</dbReference>
<dbReference type="PRINTS" id="PR00723">
    <property type="entry name" value="SUBTILISIN"/>
</dbReference>
<dbReference type="PROSITE" id="PS00136">
    <property type="entry name" value="SUBTILASE_ASP"/>
    <property type="match status" value="1"/>
</dbReference>
<dbReference type="EMBL" id="KV875099">
    <property type="protein sequence ID" value="OIW27244.1"/>
    <property type="molecule type" value="Genomic_DNA"/>
</dbReference>
<accession>A0A1J7JDC5</accession>
<dbReference type="InterPro" id="IPR015500">
    <property type="entry name" value="Peptidase_S8_subtilisin-rel"/>
</dbReference>
<feature type="domain" description="Peptidase S8/S53" evidence="4">
    <location>
        <begin position="623"/>
        <end position="842"/>
    </location>
</feature>
<dbReference type="GO" id="GO:0004252">
    <property type="term" value="F:serine-type endopeptidase activity"/>
    <property type="evidence" value="ECO:0007669"/>
    <property type="project" value="InterPro"/>
</dbReference>
<dbReference type="PANTHER" id="PTHR35186:SF4">
    <property type="entry name" value="PRION-INHIBITION AND PROPAGATION HELO DOMAIN-CONTAINING PROTEIN"/>
    <property type="match status" value="1"/>
</dbReference>
<dbReference type="PANTHER" id="PTHR35186">
    <property type="entry name" value="ANK_REP_REGION DOMAIN-CONTAINING PROTEIN"/>
    <property type="match status" value="1"/>
</dbReference>
<keyword evidence="2" id="KW-0378">Hydrolase</keyword>
<sequence>MHTPTPSAWLFASDVAQRLRDNARELSKVTGIKAFCSALESELAIIAQHFDDVGVVESDTGVGEPRLVKLLENLERLCQWPSRPGLFSRQGKTFDSRRYPALTQLLEDRTETKKAMRNFASDYRAKKHRESLLKLLDAFVKVKPGPTGPELSELEPTDTRDHEDYQASIRALYASLASHCQCPRGDGRKEITANLRLNNCCSPGEVDNSVKFRLFFLDHPHLHDADETCHWQDAQVYVFRKRGIKLKADQVSGTNAYAGRMISMDEFCEIITNRKRTQLELAVSDGILALRGAGRLSQDFLLSASSISLAKLLDGAKLSRKMKLLLSYFLAKAVWQFYDSDWMRNEWTKETVHFMLSRTTENGIFVNEPFLSARFDDCHPHRGAHDEFRSHMFPKILALGIMLLEIELAVKIEDYRMPEDRTPDAEPNVNADHFAAEEVFNKTELWEKKETFSVFKDIVKVCLFPDEFMPFSTDVQALRNALRKRVVNPLEALYKSAWDNPDTSIVRAVELEMLGLSFPEHIAGTPSTSHVPRSPLLPPTPLPLTTSHRTPAYSPPVTYLEPQAYSHQISLPSVSPPPAPLPDGIMSTGGRGVTSDDWFSELDRLNLVLRPKPKDKDSIYQPVKIAILDTGVHEDYADSVKSYKDFVNRDDDNWQDNTGHGTNAVRLIQKVYHMAEIYVGRVFDGPLATDNTAALMAEAVRHATNTWNVDIIVIPSGFKSDDSDLEDAIDEARNVPHRALVFAAASNYGNVGGIAFPGRLYINLKLFCMFSTDPKVRAFPSFNPSASSTARYSFAILGENVSLPNQEGFLSGTSYATMIAAGVAGRILDFSRQKDSRANIRRIDKLRTVEGMSAVFETMVKGAVDNGYHCMRPWSILPPEVRGEDQPSKRLRGRAHICETISRALEDMSTR</sequence>
<organism evidence="6 7">
    <name type="scientific">Coniochaeta ligniaria NRRL 30616</name>
    <dbReference type="NCBI Taxonomy" id="1408157"/>
    <lineage>
        <taxon>Eukaryota</taxon>
        <taxon>Fungi</taxon>
        <taxon>Dikarya</taxon>
        <taxon>Ascomycota</taxon>
        <taxon>Pezizomycotina</taxon>
        <taxon>Sordariomycetes</taxon>
        <taxon>Sordariomycetidae</taxon>
        <taxon>Coniochaetales</taxon>
        <taxon>Coniochaetaceae</taxon>
        <taxon>Coniochaeta</taxon>
    </lineage>
</organism>
<evidence type="ECO:0000259" key="5">
    <source>
        <dbReference type="Pfam" id="PF24476"/>
    </source>
</evidence>
<dbReference type="OrthoDB" id="3565018at2759"/>
<evidence type="ECO:0000256" key="3">
    <source>
        <dbReference type="ARBA" id="ARBA00022825"/>
    </source>
</evidence>
<evidence type="ECO:0000256" key="1">
    <source>
        <dbReference type="ARBA" id="ARBA00022670"/>
    </source>
</evidence>